<evidence type="ECO:0000313" key="2">
    <source>
        <dbReference type="EMBL" id="KAK3594709.1"/>
    </source>
</evidence>
<dbReference type="EMBL" id="JAEAOA010000143">
    <property type="protein sequence ID" value="KAK3594709.1"/>
    <property type="molecule type" value="Genomic_DNA"/>
</dbReference>
<reference evidence="2" key="2">
    <citation type="journal article" date="2021" name="Genome Biol. Evol.">
        <title>Developing a high-quality reference genome for a parasitic bivalve with doubly uniparental inheritance (Bivalvia: Unionida).</title>
        <authorList>
            <person name="Smith C.H."/>
        </authorList>
    </citation>
    <scope>NUCLEOTIDE SEQUENCE</scope>
    <source>
        <strain evidence="2">CHS0354</strain>
        <tissue evidence="2">Mantle</tissue>
    </source>
</reference>
<reference evidence="2" key="1">
    <citation type="journal article" date="2021" name="Genome Biol. Evol.">
        <title>A High-Quality Reference Genome for a Parasitic Bivalve with Doubly Uniparental Inheritance (Bivalvia: Unionida).</title>
        <authorList>
            <person name="Smith C.H."/>
        </authorList>
    </citation>
    <scope>NUCLEOTIDE SEQUENCE</scope>
    <source>
        <strain evidence="2">CHS0354</strain>
    </source>
</reference>
<feature type="region of interest" description="Disordered" evidence="1">
    <location>
        <begin position="1"/>
        <end position="21"/>
    </location>
</feature>
<reference evidence="2" key="3">
    <citation type="submission" date="2023-05" db="EMBL/GenBank/DDBJ databases">
        <authorList>
            <person name="Smith C.H."/>
        </authorList>
    </citation>
    <scope>NUCLEOTIDE SEQUENCE</scope>
    <source>
        <strain evidence="2">CHS0354</strain>
        <tissue evidence="2">Mantle</tissue>
    </source>
</reference>
<dbReference type="AlphaFoldDB" id="A0AAE0SN33"/>
<dbReference type="Proteomes" id="UP001195483">
    <property type="component" value="Unassembled WGS sequence"/>
</dbReference>
<gene>
    <name evidence="2" type="ORF">CHS0354_001532</name>
</gene>
<keyword evidence="3" id="KW-1185">Reference proteome</keyword>
<organism evidence="2 3">
    <name type="scientific">Potamilus streckersoni</name>
    <dbReference type="NCBI Taxonomy" id="2493646"/>
    <lineage>
        <taxon>Eukaryota</taxon>
        <taxon>Metazoa</taxon>
        <taxon>Spiralia</taxon>
        <taxon>Lophotrochozoa</taxon>
        <taxon>Mollusca</taxon>
        <taxon>Bivalvia</taxon>
        <taxon>Autobranchia</taxon>
        <taxon>Heteroconchia</taxon>
        <taxon>Palaeoheterodonta</taxon>
        <taxon>Unionida</taxon>
        <taxon>Unionoidea</taxon>
        <taxon>Unionidae</taxon>
        <taxon>Ambleminae</taxon>
        <taxon>Lampsilini</taxon>
        <taxon>Potamilus</taxon>
    </lineage>
</organism>
<comment type="caution">
    <text evidence="2">The sequence shown here is derived from an EMBL/GenBank/DDBJ whole genome shotgun (WGS) entry which is preliminary data.</text>
</comment>
<proteinExistence type="predicted"/>
<sequence length="63" mass="6935">MKQKKGPECSGYMKQQTSQGKVSVNGDNYEYFECCASSLCNEHTVIPSPANCKPVPQVTTPKH</sequence>
<name>A0AAE0SN33_9BIVA</name>
<evidence type="ECO:0000313" key="3">
    <source>
        <dbReference type="Proteomes" id="UP001195483"/>
    </source>
</evidence>
<accession>A0AAE0SN33</accession>
<protein>
    <submittedName>
        <fullName evidence="2">Uncharacterized protein</fullName>
    </submittedName>
</protein>
<evidence type="ECO:0000256" key="1">
    <source>
        <dbReference type="SAM" id="MobiDB-lite"/>
    </source>
</evidence>